<dbReference type="Pfam" id="PF07715">
    <property type="entry name" value="Plug"/>
    <property type="match status" value="1"/>
</dbReference>
<dbReference type="InterPro" id="IPR037066">
    <property type="entry name" value="Plug_dom_sf"/>
</dbReference>
<keyword evidence="6" id="KW-0472">Membrane</keyword>
<dbReference type="Pfam" id="PF00593">
    <property type="entry name" value="TonB_dep_Rec_b-barrel"/>
    <property type="match status" value="1"/>
</dbReference>
<evidence type="ECO:0000256" key="6">
    <source>
        <dbReference type="ARBA" id="ARBA00023136"/>
    </source>
</evidence>
<evidence type="ECO:0000259" key="10">
    <source>
        <dbReference type="Pfam" id="PF07715"/>
    </source>
</evidence>
<sequence length="815" mass="91724">MIKFFPLFFFITSSALFSQGGTISGMVQDDKGKPLAGANVILKNTVLGAATDDQGNYIIHKIPIGKPYQLTVMYIGHRTVTRDVLLQEGEVLTADFIMKQSLIDLDEIVVSASFSERKKRAQASPVTIISQDELRRLPLRSVDEVLSGKVPGGYANLPHRPGQNNYAFTLRGGTSGAGRPLGDVKIYVDGVELLGFDVQSNPGITDFIDPSDIEKIEIVRGPMGSTLHGANAQSGIIHIFTKRGSGSRKTVMRMKIARKNTSAPILKDYKGNNNVVGQELSFSLSGRSSSDISYNLGANRTVDEEVMPSNGKNIELLKLHGALNARIGSAKIDIKTFQSWGEQGFISNLFHLLKYQEERGWTDAPGHWADSVSDGSIKYYKPGFSLNFTQNFNPNWYQTLIIGNDTRQSLYRKWGSSGSGSYLKHDWNRTTMNYFWHFKKKFPNLAELDVTAGVQRTQSSNVRLSGTVDEAKDQYYYDDFEDGSLVDQSNSNMGYYAEAVLGYQDRLFLTVGERMEENEYFGRDYGRHFSPRLGLSYIWELGNLICKTRAAWGSGGINPPQAMQALPSESSYNINIGNPNLRPERQSGYEVGGDFYIGDNFFLEVTYFDQLFLDGIQNDPSIDDLQTLKQEYWYINFGEIINKGWEFAVKTRFGPLDINATYSILDSRWGQDSIRQNDQVYEGFFDEGVRRNDVPTSTANLSLAYSLPGITSKNRKGGTLVIDLNYTGEKKGRDWLLYYDGFYNPDVDPFSYYSKDVLINYKPYVTVRLRGNYWFTNNLAAYLDIRNLTEHEDISRGITQPALGRQMVFGLDLEF</sequence>
<reference evidence="11" key="1">
    <citation type="submission" date="2015-10" db="EMBL/GenBank/DDBJ databases">
        <authorList>
            <person name="Gilbert D.G."/>
        </authorList>
    </citation>
    <scope>NUCLEOTIDE SEQUENCE</scope>
</reference>
<evidence type="ECO:0000256" key="4">
    <source>
        <dbReference type="ARBA" id="ARBA00022729"/>
    </source>
</evidence>
<evidence type="ECO:0000256" key="8">
    <source>
        <dbReference type="ARBA" id="ARBA00023237"/>
    </source>
</evidence>
<dbReference type="SUPFAM" id="SSF56935">
    <property type="entry name" value="Porins"/>
    <property type="match status" value="1"/>
</dbReference>
<evidence type="ECO:0000256" key="7">
    <source>
        <dbReference type="ARBA" id="ARBA00023170"/>
    </source>
</evidence>
<keyword evidence="5" id="KW-0798">TonB box</keyword>
<dbReference type="InterPro" id="IPR000531">
    <property type="entry name" value="Beta-barrel_TonB"/>
</dbReference>
<evidence type="ECO:0000256" key="5">
    <source>
        <dbReference type="ARBA" id="ARBA00023077"/>
    </source>
</evidence>
<proteinExistence type="predicted"/>
<dbReference type="GO" id="GO:0044718">
    <property type="term" value="P:siderophore transmembrane transport"/>
    <property type="evidence" value="ECO:0007669"/>
    <property type="project" value="TreeGrafter"/>
</dbReference>
<name>A0A160VK70_9ZZZZ</name>
<dbReference type="Gene3D" id="2.170.130.10">
    <property type="entry name" value="TonB-dependent receptor, plug domain"/>
    <property type="match status" value="1"/>
</dbReference>
<accession>A0A160VK70</accession>
<evidence type="ECO:0000256" key="2">
    <source>
        <dbReference type="ARBA" id="ARBA00022448"/>
    </source>
</evidence>
<dbReference type="InterPro" id="IPR008969">
    <property type="entry name" value="CarboxyPept-like_regulatory"/>
</dbReference>
<keyword evidence="7" id="KW-0675">Receptor</keyword>
<organism evidence="11">
    <name type="scientific">hydrothermal vent metagenome</name>
    <dbReference type="NCBI Taxonomy" id="652676"/>
    <lineage>
        <taxon>unclassified sequences</taxon>
        <taxon>metagenomes</taxon>
        <taxon>ecological metagenomes</taxon>
    </lineage>
</organism>
<dbReference type="PANTHER" id="PTHR30069">
    <property type="entry name" value="TONB-DEPENDENT OUTER MEMBRANE RECEPTOR"/>
    <property type="match status" value="1"/>
</dbReference>
<dbReference type="Pfam" id="PF13715">
    <property type="entry name" value="CarbopepD_reg_2"/>
    <property type="match status" value="1"/>
</dbReference>
<dbReference type="GO" id="GO:0009279">
    <property type="term" value="C:cell outer membrane"/>
    <property type="evidence" value="ECO:0007669"/>
    <property type="project" value="UniProtKB-SubCell"/>
</dbReference>
<dbReference type="GO" id="GO:0015344">
    <property type="term" value="F:siderophore uptake transmembrane transporter activity"/>
    <property type="evidence" value="ECO:0007669"/>
    <property type="project" value="TreeGrafter"/>
</dbReference>
<dbReference type="InterPro" id="IPR012910">
    <property type="entry name" value="Plug_dom"/>
</dbReference>
<evidence type="ECO:0000256" key="1">
    <source>
        <dbReference type="ARBA" id="ARBA00004571"/>
    </source>
</evidence>
<dbReference type="PANTHER" id="PTHR30069:SF29">
    <property type="entry name" value="HEMOGLOBIN AND HEMOGLOBIN-HAPTOGLOBIN-BINDING PROTEIN 1-RELATED"/>
    <property type="match status" value="1"/>
</dbReference>
<dbReference type="InterPro" id="IPR039426">
    <property type="entry name" value="TonB-dep_rcpt-like"/>
</dbReference>
<dbReference type="SUPFAM" id="SSF49464">
    <property type="entry name" value="Carboxypeptidase regulatory domain-like"/>
    <property type="match status" value="1"/>
</dbReference>
<evidence type="ECO:0000313" key="11">
    <source>
        <dbReference type="EMBL" id="CUV09784.1"/>
    </source>
</evidence>
<dbReference type="Gene3D" id="2.40.170.20">
    <property type="entry name" value="TonB-dependent receptor, beta-barrel domain"/>
    <property type="match status" value="1"/>
</dbReference>
<keyword evidence="2" id="KW-0813">Transport</keyword>
<dbReference type="EMBL" id="FAXC01000303">
    <property type="protein sequence ID" value="CUV09784.1"/>
    <property type="molecule type" value="Genomic_DNA"/>
</dbReference>
<feature type="domain" description="TonB-dependent receptor-like beta-barrel" evidence="9">
    <location>
        <begin position="352"/>
        <end position="788"/>
    </location>
</feature>
<keyword evidence="3" id="KW-0812">Transmembrane</keyword>
<feature type="domain" description="TonB-dependent receptor plug" evidence="10">
    <location>
        <begin position="119"/>
        <end position="235"/>
    </location>
</feature>
<evidence type="ECO:0000259" key="9">
    <source>
        <dbReference type="Pfam" id="PF00593"/>
    </source>
</evidence>
<dbReference type="Gene3D" id="2.60.40.1120">
    <property type="entry name" value="Carboxypeptidase-like, regulatory domain"/>
    <property type="match status" value="1"/>
</dbReference>
<dbReference type="PROSITE" id="PS52016">
    <property type="entry name" value="TONB_DEPENDENT_REC_3"/>
    <property type="match status" value="1"/>
</dbReference>
<dbReference type="InterPro" id="IPR036942">
    <property type="entry name" value="Beta-barrel_TonB_sf"/>
</dbReference>
<gene>
    <name evidence="11" type="ORF">MGWOODY_Mmi1728</name>
</gene>
<keyword evidence="8" id="KW-0998">Cell outer membrane</keyword>
<evidence type="ECO:0000256" key="3">
    <source>
        <dbReference type="ARBA" id="ARBA00022692"/>
    </source>
</evidence>
<protein>
    <submittedName>
        <fullName evidence="11">Putative outer membrane protein, probably involved in nutrient binding</fullName>
    </submittedName>
</protein>
<keyword evidence="4" id="KW-0732">Signal</keyword>
<dbReference type="AlphaFoldDB" id="A0A160VK70"/>
<comment type="subcellular location">
    <subcellularLocation>
        <location evidence="1">Cell outer membrane</location>
        <topology evidence="1">Multi-pass membrane protein</topology>
    </subcellularLocation>
</comment>